<dbReference type="Pfam" id="PF20150">
    <property type="entry name" value="2EXR"/>
    <property type="match status" value="1"/>
</dbReference>
<reference evidence="2 3" key="1">
    <citation type="submission" date="2023-01" db="EMBL/GenBank/DDBJ databases">
        <title>Analysis of 21 Apiospora genomes using comparative genomics revels a genus with tremendous synthesis potential of carbohydrate active enzymes and secondary metabolites.</title>
        <authorList>
            <person name="Sorensen T."/>
        </authorList>
    </citation>
    <scope>NUCLEOTIDE SEQUENCE [LARGE SCALE GENOMIC DNA]</scope>
    <source>
        <strain evidence="2 3">CBS 20057</strain>
    </source>
</reference>
<dbReference type="Proteomes" id="UP001396898">
    <property type="component" value="Unassembled WGS sequence"/>
</dbReference>
<dbReference type="InterPro" id="IPR045518">
    <property type="entry name" value="2EXR"/>
</dbReference>
<accession>A0ABR1RU56</accession>
<sequence>MAFTNFSNLPKKVRYQIWEYAIQEHVRVIKSCIEESGSFEDTDINRVFDHPTSHVIFFRAIPMPELKDADQRKQFVLKQRAIKECKSTRSATLAAPGYENQRRKVPSWTEGHLNVFRGGTKFWRVNQEALKIWNRYIKSNLAPIYGRVPLSIQLGKHKVKLLINQGHDLVCIRPDMNMKWSYDTSFADIIEFLSPPTVDATRHVAFEYEPDLNGRSLNAKVSRPLPTLPGQAPRWETWLEFFGGKILHAFCHNRGALLSGNELSGRWLNEEGWCTFYLVNNNQINMFFTDHNALDVCFLAKGKAYQVQGEDQPPLDRIRKAALEEEFGPASEWPKKGIKPRLTCRLFMLWPTRQLAPPQKNRGNAVPSAFEYHRRWFDYPKKGLPSFPDDM</sequence>
<keyword evidence="3" id="KW-1185">Reference proteome</keyword>
<organism evidence="2 3">
    <name type="scientific">Apiospora marii</name>
    <dbReference type="NCBI Taxonomy" id="335849"/>
    <lineage>
        <taxon>Eukaryota</taxon>
        <taxon>Fungi</taxon>
        <taxon>Dikarya</taxon>
        <taxon>Ascomycota</taxon>
        <taxon>Pezizomycotina</taxon>
        <taxon>Sordariomycetes</taxon>
        <taxon>Xylariomycetidae</taxon>
        <taxon>Amphisphaeriales</taxon>
        <taxon>Apiosporaceae</taxon>
        <taxon>Apiospora</taxon>
    </lineage>
</organism>
<protein>
    <recommendedName>
        <fullName evidence="1">2EXR domain-containing protein</fullName>
    </recommendedName>
</protein>
<comment type="caution">
    <text evidence="2">The sequence shown here is derived from an EMBL/GenBank/DDBJ whole genome shotgun (WGS) entry which is preliminary data.</text>
</comment>
<evidence type="ECO:0000313" key="2">
    <source>
        <dbReference type="EMBL" id="KAK8018496.1"/>
    </source>
</evidence>
<proteinExistence type="predicted"/>
<evidence type="ECO:0000313" key="3">
    <source>
        <dbReference type="Proteomes" id="UP001396898"/>
    </source>
</evidence>
<dbReference type="EMBL" id="JAQQWI010000010">
    <property type="protein sequence ID" value="KAK8018496.1"/>
    <property type="molecule type" value="Genomic_DNA"/>
</dbReference>
<name>A0ABR1RU56_9PEZI</name>
<feature type="domain" description="2EXR" evidence="1">
    <location>
        <begin position="3"/>
        <end position="93"/>
    </location>
</feature>
<evidence type="ECO:0000259" key="1">
    <source>
        <dbReference type="Pfam" id="PF20150"/>
    </source>
</evidence>
<gene>
    <name evidence="2" type="ORF">PG991_007686</name>
</gene>